<evidence type="ECO:0000313" key="1">
    <source>
        <dbReference type="EMBL" id="SHJ76637.1"/>
    </source>
</evidence>
<dbReference type="STRING" id="683124.SAMN05444337_2573"/>
<organism evidence="1 2">
    <name type="scientific">Flavobacterium haoranii</name>
    <dbReference type="NCBI Taxonomy" id="683124"/>
    <lineage>
        <taxon>Bacteria</taxon>
        <taxon>Pseudomonadati</taxon>
        <taxon>Bacteroidota</taxon>
        <taxon>Flavobacteriia</taxon>
        <taxon>Flavobacteriales</taxon>
        <taxon>Flavobacteriaceae</taxon>
        <taxon>Flavobacterium</taxon>
    </lineage>
</organism>
<proteinExistence type="predicted"/>
<name>A0A1M6LZD0_9FLAO</name>
<dbReference type="EMBL" id="FQZH01000006">
    <property type="protein sequence ID" value="SHJ76637.1"/>
    <property type="molecule type" value="Genomic_DNA"/>
</dbReference>
<protein>
    <submittedName>
        <fullName evidence="1">Uncharacterized protein</fullName>
    </submittedName>
</protein>
<keyword evidence="2" id="KW-1185">Reference proteome</keyword>
<dbReference type="AlphaFoldDB" id="A0A1M6LZD0"/>
<sequence>MKKILGLLLLSISLHSCDDGDMQLKTFNFDNETVQECNSLLYIINGKEVMILDIPGSNFLQTPTEPGNPIVYTLTSSDNLIYRLYSDNVTSSTICSTIPPASPTVKEEYVANPGGQIQIITNVLTEVNSTTKSTKISYTHQIRLINCQFSNGDQTNTYTDFLFGNYISENNTMSYNFSISTDSCDSNTIYRNNSNQALILDFNTFNFPTATGTTTVTLDADNRVISRLYTGGSLSNSSICTATLPSPLELLEEWIAEEGTAEITTALTDINGTTYFEHTITLLNCNYTKDDLSYFHDQFTFGTYLVPN</sequence>
<reference evidence="1 2" key="1">
    <citation type="submission" date="2016-11" db="EMBL/GenBank/DDBJ databases">
        <authorList>
            <person name="Jaros S."/>
            <person name="Januszkiewicz K."/>
            <person name="Wedrychowicz H."/>
        </authorList>
    </citation>
    <scope>NUCLEOTIDE SEQUENCE [LARGE SCALE GENOMIC DNA]</scope>
    <source>
        <strain evidence="1 2">DSM 22807</strain>
    </source>
</reference>
<dbReference type="Proteomes" id="UP000184232">
    <property type="component" value="Unassembled WGS sequence"/>
</dbReference>
<dbReference type="RefSeq" id="WP_072785743.1">
    <property type="nucleotide sequence ID" value="NZ_CP045292.1"/>
</dbReference>
<gene>
    <name evidence="1" type="ORF">SAMN05444337_2573</name>
</gene>
<accession>A0A1M6LZD0</accession>
<dbReference type="OrthoDB" id="1417969at2"/>
<evidence type="ECO:0000313" key="2">
    <source>
        <dbReference type="Proteomes" id="UP000184232"/>
    </source>
</evidence>